<reference evidence="7 8" key="1">
    <citation type="journal article" date="2015" name="Nat. Commun.">
        <title>Outbred genome sequencing and CRISPR/Cas9 gene editing in butterflies.</title>
        <authorList>
            <person name="Li X."/>
            <person name="Fan D."/>
            <person name="Zhang W."/>
            <person name="Liu G."/>
            <person name="Zhang L."/>
            <person name="Zhao L."/>
            <person name="Fang X."/>
            <person name="Chen L."/>
            <person name="Dong Y."/>
            <person name="Chen Y."/>
            <person name="Ding Y."/>
            <person name="Zhao R."/>
            <person name="Feng M."/>
            <person name="Zhu Y."/>
            <person name="Feng Y."/>
            <person name="Jiang X."/>
            <person name="Zhu D."/>
            <person name="Xiang H."/>
            <person name="Feng X."/>
            <person name="Li S."/>
            <person name="Wang J."/>
            <person name="Zhang G."/>
            <person name="Kronforst M.R."/>
            <person name="Wang W."/>
        </authorList>
    </citation>
    <scope>NUCLEOTIDE SEQUENCE [LARGE SCALE GENOMIC DNA]</scope>
    <source>
        <strain evidence="7">Ya'a_city_454_Px</strain>
        <tissue evidence="7">Whole body</tissue>
    </source>
</reference>
<keyword evidence="2" id="KW-0719">Serine esterase</keyword>
<evidence type="ECO:0000256" key="2">
    <source>
        <dbReference type="ARBA" id="ARBA00022487"/>
    </source>
</evidence>
<evidence type="ECO:0000259" key="6">
    <source>
        <dbReference type="Pfam" id="PF00135"/>
    </source>
</evidence>
<comment type="similarity">
    <text evidence="1">Belongs to the type-B carboxylesterase/lipase family.</text>
</comment>
<dbReference type="Gene3D" id="3.40.50.1820">
    <property type="entry name" value="alpha/beta hydrolase"/>
    <property type="match status" value="3"/>
</dbReference>
<keyword evidence="5" id="KW-0325">Glycoprotein</keyword>
<dbReference type="GO" id="GO:0052689">
    <property type="term" value="F:carboxylic ester hydrolase activity"/>
    <property type="evidence" value="ECO:0007669"/>
    <property type="project" value="UniProtKB-KW"/>
</dbReference>
<dbReference type="InterPro" id="IPR002018">
    <property type="entry name" value="CarbesteraseB"/>
</dbReference>
<dbReference type="SUPFAM" id="SSF53474">
    <property type="entry name" value="alpha/beta-Hydrolases"/>
    <property type="match status" value="3"/>
</dbReference>
<sequence>MYPIVAVKTGKLRGTVATLLDGSTYYSFKGIPYAKAPSKERRFQAPLPPESWEGIRDAIDHGPVCPQYDNPDLIEGSEDCLFVNVYTKSLDPKANIPVMVYIHGGSYSSGSGNNDTYNPDFLIQHDVILVTINYRLELLGFLCLDTPEVPGNAGMKDQVFALRWVKDNIAQFGGNPNSVTIFGESSGASSVTYHMLSPMSKGLFHRVIAQSGTAIHDWTIGRDSKERAFKAANVLGKNTRNTKELLDFFRSLKPIQLANLTERTLSYDERYRGLQETFVPVIETKFKGVEAFLDKSPVEMLAKGKVRSKVPIMIGYNSAEGLIIVDDRVNNIEVYNKDPSFFVPKEIEEMVSEESLTEFGNRAKSFYFGLNNITKDEPQTIEMINSDIFFIYNTHRFAHLYASNNQPIYMYRFNYDTELNIIKIYSKYNFLKGACHADDLFYIFYNSFNKKAYEQQERLRKIVFDITALWANFAKTGNPTPDNSWKPFTRQGKEYLKLEENRRMGKFAEKDRRNPIVTVREGKLRGIVATLLDGTSYYSFKGVPYALPPFGELRFQAPLPPKKWDGIRDAIEHGPVCTQYDLSISQIVEGSEDCLFVNIYTKSLRSDAKIPVMVFIHGGSYSFNSGNSQTFSPDLFLRHNVILVTMNYRLELLGYLSLDTPEVPGNAGMKDQVAALRWIKDNIAHFGGDPNSITLFGESSGGSSVTSHLLSPMSKGLFHRAIVESGTCIQDWANDRNGKERAFRAGKLLGKETNDTNELLQFLRSLKPTLLTNLAQKTMTTEETWRGLPDYFVPIVEKKFAGVTAFIDEEPVNILAKGKVNKVPLMIGYNSAEGLTLIPFLLPKLGFYNENPTYHVQREIAEKVSAEKLREFGERIKRIYLGNKNLTKDDPQAIERLGSDIHFFYNTHRFAHLYSSVVKSVYMYRFNYDTDLNILKKFTGYTELEGASHGDELFYLFYNFLNKKPYDEQEKLRLLALKMTTLWTNFAKTGNPTPDDRMGAKWLPYTRRGKEFFKIEDTLSMGNYANGERMNFWNELYKEAGESPIVQVREGSLRGSVPTAVDGSTYYSFKGIPYAQAPTGDARFQAPLPPRHWKGVRDATQHGPICTQYDLSINQLIVGSEECLFVNIYTKSLNPNSKIPVMVFIHGGSYSYNSGNSETFSPDLLIRHDVILATINYRLELLGFLCLDSPEVPGNGGMKDQAAALRWIKNNIAKFGGDPDNITIFGESSGASSVTSHMLSPLSKGLFNKVIAQSGTVIHDWAIDRNAKERAFRAGKLLGIDTNNSDELLSYLRGLNATLLTNLAQKTMTFDETYRGLPDYFIPVIEKKFKGVKAFMNEEPLQTLLEGKAAEVPLMIGYNSAEDLVLINYLADKLDVYNRDPSYFITRELASNVNNAKLKEYGERLRQFYVNGRNLTRNDAEIIENIGSDIHFFYNTHRFANLYSEYGKPVYMYRFNYDTDLNIIKNFTGYAYLKGACHADELFYMFYNFLNKKPYDEQARLRELALKVTTLWTNFAKFGNPTPDQSLGVKWQPYTAHGKEYLKIEDNMAMGHYADKERMKFWDKLYKETCLPHIG</sequence>
<dbReference type="PANTHER" id="PTHR43142:SF1">
    <property type="entry name" value="CARBOXYLIC ESTER HYDROLASE"/>
    <property type="match status" value="1"/>
</dbReference>
<gene>
    <name evidence="7" type="ORF">RR46_11216</name>
</gene>
<protein>
    <submittedName>
        <fullName evidence="7">Esterase FE4</fullName>
    </submittedName>
</protein>
<name>A0A194Q3V9_PAPXU</name>
<keyword evidence="4" id="KW-1015">Disulfide bond</keyword>
<dbReference type="FunFam" id="3.40.50.1820:FF:000092">
    <property type="entry name" value="Carboxylic ester hydrolase"/>
    <property type="match status" value="2"/>
</dbReference>
<dbReference type="Pfam" id="PF00135">
    <property type="entry name" value="COesterase"/>
    <property type="match status" value="3"/>
</dbReference>
<feature type="domain" description="Carboxylesterase type B" evidence="6">
    <location>
        <begin position="514"/>
        <end position="1033"/>
    </location>
</feature>
<evidence type="ECO:0000256" key="3">
    <source>
        <dbReference type="ARBA" id="ARBA00022801"/>
    </source>
</evidence>
<accession>A0A194Q3V9</accession>
<dbReference type="Proteomes" id="UP000053268">
    <property type="component" value="Unassembled WGS sequence"/>
</dbReference>
<dbReference type="STRING" id="66420.A0A194Q3V9"/>
<organism evidence="7 8">
    <name type="scientific">Papilio xuthus</name>
    <name type="common">Asian swallowtail butterfly</name>
    <dbReference type="NCBI Taxonomy" id="66420"/>
    <lineage>
        <taxon>Eukaryota</taxon>
        <taxon>Metazoa</taxon>
        <taxon>Ecdysozoa</taxon>
        <taxon>Arthropoda</taxon>
        <taxon>Hexapoda</taxon>
        <taxon>Insecta</taxon>
        <taxon>Pterygota</taxon>
        <taxon>Neoptera</taxon>
        <taxon>Endopterygota</taxon>
        <taxon>Lepidoptera</taxon>
        <taxon>Glossata</taxon>
        <taxon>Ditrysia</taxon>
        <taxon>Papilionoidea</taxon>
        <taxon>Papilionidae</taxon>
        <taxon>Papilioninae</taxon>
        <taxon>Papilio</taxon>
    </lineage>
</organism>
<dbReference type="InterPro" id="IPR029058">
    <property type="entry name" value="AB_hydrolase_fold"/>
</dbReference>
<evidence type="ECO:0000313" key="7">
    <source>
        <dbReference type="EMBL" id="KPI98095.1"/>
    </source>
</evidence>
<evidence type="ECO:0000256" key="1">
    <source>
        <dbReference type="ARBA" id="ARBA00005964"/>
    </source>
</evidence>
<keyword evidence="8" id="KW-1185">Reference proteome</keyword>
<dbReference type="PROSITE" id="PS00122">
    <property type="entry name" value="CARBOXYLESTERASE_B_1"/>
    <property type="match status" value="3"/>
</dbReference>
<evidence type="ECO:0000256" key="4">
    <source>
        <dbReference type="ARBA" id="ARBA00023157"/>
    </source>
</evidence>
<dbReference type="EMBL" id="KQ459586">
    <property type="protein sequence ID" value="KPI98095.1"/>
    <property type="molecule type" value="Genomic_DNA"/>
</dbReference>
<proteinExistence type="inferred from homology"/>
<feature type="domain" description="Carboxylesterase type B" evidence="6">
    <location>
        <begin position="3"/>
        <end position="509"/>
    </location>
</feature>
<evidence type="ECO:0000256" key="5">
    <source>
        <dbReference type="ARBA" id="ARBA00023180"/>
    </source>
</evidence>
<evidence type="ECO:0000313" key="8">
    <source>
        <dbReference type="Proteomes" id="UP000053268"/>
    </source>
</evidence>
<feature type="domain" description="Carboxylesterase type B" evidence="6">
    <location>
        <begin position="1043"/>
        <end position="1562"/>
    </location>
</feature>
<dbReference type="PANTHER" id="PTHR43142">
    <property type="entry name" value="CARBOXYLIC ESTER HYDROLASE"/>
    <property type="match status" value="1"/>
</dbReference>
<keyword evidence="3" id="KW-0378">Hydrolase</keyword>
<dbReference type="InterPro" id="IPR019826">
    <property type="entry name" value="Carboxylesterase_B_AS"/>
</dbReference>